<dbReference type="GeneID" id="22587240"/>
<dbReference type="InParanoid" id="A0A0A0HV85"/>
<feature type="region of interest" description="Disordered" evidence="1">
    <location>
        <begin position="1"/>
        <end position="24"/>
    </location>
</feature>
<dbReference type="VEuPathDB" id="FungiDB:PADG_11343"/>
<gene>
    <name evidence="2" type="ORF">PADG_11343</name>
</gene>
<evidence type="ECO:0000313" key="2">
    <source>
        <dbReference type="EMBL" id="KGM92517.1"/>
    </source>
</evidence>
<evidence type="ECO:0000256" key="1">
    <source>
        <dbReference type="SAM" id="MobiDB-lite"/>
    </source>
</evidence>
<dbReference type="HOGENOM" id="CLU_1938797_0_0_1"/>
<dbReference type="EMBL" id="KN275958">
    <property type="protein sequence ID" value="KGM92517.1"/>
    <property type="molecule type" value="Genomic_DNA"/>
</dbReference>
<dbReference type="Proteomes" id="UP000001628">
    <property type="component" value="Unassembled WGS sequence"/>
</dbReference>
<keyword evidence="3" id="KW-1185">Reference proteome</keyword>
<accession>A0A0A0HV85</accession>
<proteinExistence type="predicted"/>
<name>A0A0A0HV85_PARBD</name>
<sequence>MTACSLAGTTASQPGRIPPPYHGSNLAPRLGIPLIRSFEDSAEKERIRRPCRRAEKKMVDDQGSAYCIGNATLVIQLDKIWPGRVKNKPSLNSHGHRSPPLAVVGKLEALYLQRQRYSAAVVTAEGGSGI</sequence>
<organism evidence="2 3">
    <name type="scientific">Paracoccidioides brasiliensis (strain Pb18)</name>
    <dbReference type="NCBI Taxonomy" id="502780"/>
    <lineage>
        <taxon>Eukaryota</taxon>
        <taxon>Fungi</taxon>
        <taxon>Dikarya</taxon>
        <taxon>Ascomycota</taxon>
        <taxon>Pezizomycotina</taxon>
        <taxon>Eurotiomycetes</taxon>
        <taxon>Eurotiomycetidae</taxon>
        <taxon>Onygenales</taxon>
        <taxon>Ajellomycetaceae</taxon>
        <taxon>Paracoccidioides</taxon>
    </lineage>
</organism>
<protein>
    <submittedName>
        <fullName evidence="2">Uncharacterized protein</fullName>
    </submittedName>
</protein>
<reference evidence="2 3" key="1">
    <citation type="journal article" date="2011" name="PLoS Genet.">
        <title>Comparative genomic analysis of human fungal pathogens causing paracoccidioidomycosis.</title>
        <authorList>
            <person name="Desjardins C.A."/>
            <person name="Champion M.D."/>
            <person name="Holder J.W."/>
            <person name="Muszewska A."/>
            <person name="Goldberg J."/>
            <person name="Bailao A.M."/>
            <person name="Brigido M.M."/>
            <person name="Ferreira M.E."/>
            <person name="Garcia A.M."/>
            <person name="Grynberg M."/>
            <person name="Gujja S."/>
            <person name="Heiman D.I."/>
            <person name="Henn M.R."/>
            <person name="Kodira C.D."/>
            <person name="Leon-Narvaez H."/>
            <person name="Longo L.V."/>
            <person name="Ma L.J."/>
            <person name="Malavazi I."/>
            <person name="Matsuo A.L."/>
            <person name="Morais F.V."/>
            <person name="Pereira M."/>
            <person name="Rodriguez-Brito S."/>
            <person name="Sakthikumar S."/>
            <person name="Salem-Izacc S.M."/>
            <person name="Sykes S.M."/>
            <person name="Teixeira M.M."/>
            <person name="Vallejo M.C."/>
            <person name="Walter M.E."/>
            <person name="Yandava C."/>
            <person name="Young S."/>
            <person name="Zeng Q."/>
            <person name="Zucker J."/>
            <person name="Felipe M.S."/>
            <person name="Goldman G.H."/>
            <person name="Haas B.J."/>
            <person name="McEwen J.G."/>
            <person name="Nino-Vega G."/>
            <person name="Puccia R."/>
            <person name="San-Blas G."/>
            <person name="Soares C.M."/>
            <person name="Birren B.W."/>
            <person name="Cuomo C.A."/>
        </authorList>
    </citation>
    <scope>NUCLEOTIDE SEQUENCE [LARGE SCALE GENOMIC DNA]</scope>
    <source>
        <strain evidence="2 3">Pb18</strain>
    </source>
</reference>
<dbReference type="RefSeq" id="XP_010757897.1">
    <property type="nucleotide sequence ID" value="XM_010759595.1"/>
</dbReference>
<dbReference type="AlphaFoldDB" id="A0A0A0HV85"/>
<dbReference type="KEGG" id="pbn:PADG_11343"/>
<evidence type="ECO:0000313" key="3">
    <source>
        <dbReference type="Proteomes" id="UP000001628"/>
    </source>
</evidence>